<name>A0A965GEB9_9PROT</name>
<feature type="signal peptide" evidence="7">
    <location>
        <begin position="1"/>
        <end position="17"/>
    </location>
</feature>
<dbReference type="InterPro" id="IPR001279">
    <property type="entry name" value="Metallo-B-lactamas"/>
</dbReference>
<feature type="domain" description="ComEC/Rec2-related protein" evidence="9">
    <location>
        <begin position="1"/>
        <end position="177"/>
    </location>
</feature>
<proteinExistence type="predicted"/>
<evidence type="ECO:0000256" key="5">
    <source>
        <dbReference type="ARBA" id="ARBA00023136"/>
    </source>
</evidence>
<feature type="transmembrane region" description="Helical" evidence="6">
    <location>
        <begin position="41"/>
        <end position="62"/>
    </location>
</feature>
<dbReference type="PANTHER" id="PTHR30619:SF1">
    <property type="entry name" value="RECOMBINATION PROTEIN 2"/>
    <property type="match status" value="1"/>
</dbReference>
<evidence type="ECO:0000256" key="1">
    <source>
        <dbReference type="ARBA" id="ARBA00004651"/>
    </source>
</evidence>
<protein>
    <submittedName>
        <fullName evidence="10">MBL fold metallo-hydrolase</fullName>
    </submittedName>
</protein>
<dbReference type="AlphaFoldDB" id="A0A965GEB9"/>
<evidence type="ECO:0000259" key="8">
    <source>
        <dbReference type="Pfam" id="PF00753"/>
    </source>
</evidence>
<dbReference type="Proteomes" id="UP000740727">
    <property type="component" value="Unassembled WGS sequence"/>
</dbReference>
<keyword evidence="5 6" id="KW-0472">Membrane</keyword>
<evidence type="ECO:0000256" key="3">
    <source>
        <dbReference type="ARBA" id="ARBA00022692"/>
    </source>
</evidence>
<feature type="transmembrane region" description="Helical" evidence="6">
    <location>
        <begin position="126"/>
        <end position="147"/>
    </location>
</feature>
<dbReference type="GO" id="GO:0005886">
    <property type="term" value="C:plasma membrane"/>
    <property type="evidence" value="ECO:0007669"/>
    <property type="project" value="UniProtKB-SubCell"/>
</dbReference>
<accession>A0A965GEB9</accession>
<dbReference type="Gene3D" id="3.60.15.10">
    <property type="entry name" value="Ribonuclease Z/Hydroxyacylglutathione hydrolase-like"/>
    <property type="match status" value="1"/>
</dbReference>
<evidence type="ECO:0000313" key="11">
    <source>
        <dbReference type="Proteomes" id="UP000740727"/>
    </source>
</evidence>
<sequence>MALVVLLAIATGNRANAAAALSSAVIVLLLFDPFQGQDPGFILSVLATAGLIFLSPGIKAYLLRFLPSWLAEIVAVSTAATLLCTPYLIAFTAQAPLLAIAFNIVTSLLVAPVTVLGFLSVLTLPIAFLSEGLFAIAEFLARWIAYIASLSVQTPTLSLSHQLLLITLALVIAVLFFAPLRRIGIAALVALILFGIFSKASFPGDAWRIVQCDVGQGDALVLKISASSALLFDAGPDPDLLDRCLKSIGIKHLPLIVLSHNHADHYYGVSGALRKREIGQIWSNGNISREELSNYEVLKVGAGDIARIDDVSLEVLWPPAAASNFSNLAGDGSQENNRSLVILAQV</sequence>
<dbReference type="EMBL" id="RFXN01000207">
    <property type="protein sequence ID" value="NBR94581.1"/>
    <property type="molecule type" value="Genomic_DNA"/>
</dbReference>
<evidence type="ECO:0000256" key="2">
    <source>
        <dbReference type="ARBA" id="ARBA00022475"/>
    </source>
</evidence>
<dbReference type="InterPro" id="IPR036866">
    <property type="entry name" value="RibonucZ/Hydroxyglut_hydro"/>
</dbReference>
<evidence type="ECO:0000256" key="4">
    <source>
        <dbReference type="ARBA" id="ARBA00022989"/>
    </source>
</evidence>
<keyword evidence="4 6" id="KW-1133">Transmembrane helix</keyword>
<feature type="transmembrane region" description="Helical" evidence="6">
    <location>
        <begin position="159"/>
        <end position="178"/>
    </location>
</feature>
<feature type="transmembrane region" description="Helical" evidence="6">
    <location>
        <begin position="95"/>
        <end position="119"/>
    </location>
</feature>
<feature type="non-terminal residue" evidence="10">
    <location>
        <position position="346"/>
    </location>
</feature>
<feature type="transmembrane region" description="Helical" evidence="6">
    <location>
        <begin position="185"/>
        <end position="202"/>
    </location>
</feature>
<dbReference type="InterPro" id="IPR052159">
    <property type="entry name" value="Competence_DNA_uptake"/>
</dbReference>
<dbReference type="SUPFAM" id="SSF56281">
    <property type="entry name" value="Metallo-hydrolase/oxidoreductase"/>
    <property type="match status" value="1"/>
</dbReference>
<gene>
    <name evidence="10" type="ORF">EBT44_07185</name>
</gene>
<keyword evidence="7" id="KW-0732">Signal</keyword>
<feature type="domain" description="Metallo-beta-lactamase" evidence="8">
    <location>
        <begin position="213"/>
        <end position="282"/>
    </location>
</feature>
<comment type="subcellular location">
    <subcellularLocation>
        <location evidence="1">Cell membrane</location>
        <topology evidence="1">Multi-pass membrane protein</topology>
    </subcellularLocation>
</comment>
<evidence type="ECO:0000313" key="10">
    <source>
        <dbReference type="EMBL" id="NBR94581.1"/>
    </source>
</evidence>
<dbReference type="PANTHER" id="PTHR30619">
    <property type="entry name" value="DNA INTERNALIZATION/COMPETENCE PROTEIN COMEC/REC2"/>
    <property type="match status" value="1"/>
</dbReference>
<keyword evidence="3 6" id="KW-0812">Transmembrane</keyword>
<organism evidence="10 11">
    <name type="scientific">Candidatus Fonsibacter lacus</name>
    <dbReference type="NCBI Taxonomy" id="2576439"/>
    <lineage>
        <taxon>Bacteria</taxon>
        <taxon>Pseudomonadati</taxon>
        <taxon>Pseudomonadota</taxon>
        <taxon>Alphaproteobacteria</taxon>
        <taxon>Candidatus Pelagibacterales</taxon>
        <taxon>Candidatus Pelagibacterales incertae sedis</taxon>
        <taxon>Candidatus Fonsibacter</taxon>
    </lineage>
</organism>
<dbReference type="Pfam" id="PF03772">
    <property type="entry name" value="Competence"/>
    <property type="match status" value="1"/>
</dbReference>
<evidence type="ECO:0000256" key="7">
    <source>
        <dbReference type="SAM" id="SignalP"/>
    </source>
</evidence>
<dbReference type="Pfam" id="PF00753">
    <property type="entry name" value="Lactamase_B"/>
    <property type="match status" value="1"/>
</dbReference>
<comment type="caution">
    <text evidence="10">The sequence shown here is derived from an EMBL/GenBank/DDBJ whole genome shotgun (WGS) entry which is preliminary data.</text>
</comment>
<feature type="transmembrane region" description="Helical" evidence="6">
    <location>
        <begin position="69"/>
        <end position="89"/>
    </location>
</feature>
<evidence type="ECO:0000259" key="9">
    <source>
        <dbReference type="Pfam" id="PF03772"/>
    </source>
</evidence>
<feature type="chain" id="PRO_5037684944" evidence="7">
    <location>
        <begin position="18"/>
        <end position="346"/>
    </location>
</feature>
<reference evidence="10" key="1">
    <citation type="submission" date="2018-10" db="EMBL/GenBank/DDBJ databases">
        <title>Iterative Subtractive Binning of Freshwater Chronoseries Metagenomes Recovers Nearly Complete Genomes from over Four Hundred Novel Species.</title>
        <authorList>
            <person name="Rodriguez-R L.M."/>
            <person name="Tsementzi D."/>
            <person name="Luo C."/>
            <person name="Konstantinidis K.T."/>
        </authorList>
    </citation>
    <scope>NUCLEOTIDE SEQUENCE</scope>
    <source>
        <strain evidence="10">WB5_2A_028</strain>
    </source>
</reference>
<dbReference type="InterPro" id="IPR004477">
    <property type="entry name" value="ComEC_N"/>
</dbReference>
<evidence type="ECO:0000256" key="6">
    <source>
        <dbReference type="SAM" id="Phobius"/>
    </source>
</evidence>
<keyword evidence="2" id="KW-1003">Cell membrane</keyword>